<evidence type="ECO:0000313" key="8">
    <source>
        <dbReference type="Proteomes" id="UP000887572"/>
    </source>
</evidence>
<dbReference type="CDD" id="cd06257">
    <property type="entry name" value="DnaJ"/>
    <property type="match status" value="1"/>
</dbReference>
<dbReference type="Proteomes" id="UP000887572">
    <property type="component" value="Unplaced"/>
</dbReference>
<evidence type="ECO:0000256" key="2">
    <source>
        <dbReference type="ARBA" id="ARBA00023136"/>
    </source>
</evidence>
<evidence type="ECO:0000256" key="4">
    <source>
        <dbReference type="ARBA" id="ARBA00023186"/>
    </source>
</evidence>
<keyword evidence="5" id="KW-0449">Lipoprotein</keyword>
<dbReference type="Pfam" id="PF00226">
    <property type="entry name" value="DnaJ"/>
    <property type="match status" value="1"/>
</dbReference>
<keyword evidence="3" id="KW-0564">Palmitate</keyword>
<protein>
    <submittedName>
        <fullName evidence="9">J domain-containing protein</fullName>
    </submittedName>
</protein>
<dbReference type="PRINTS" id="PR00625">
    <property type="entry name" value="JDOMAIN"/>
</dbReference>
<dbReference type="InterPro" id="IPR036869">
    <property type="entry name" value="J_dom_sf"/>
</dbReference>
<feature type="region of interest" description="Disordered" evidence="6">
    <location>
        <begin position="1"/>
        <end position="21"/>
    </location>
</feature>
<keyword evidence="2" id="KW-0472">Membrane</keyword>
<evidence type="ECO:0000256" key="5">
    <source>
        <dbReference type="ARBA" id="ARBA00023288"/>
    </source>
</evidence>
<dbReference type="GO" id="GO:0005737">
    <property type="term" value="C:cytoplasm"/>
    <property type="evidence" value="ECO:0007669"/>
    <property type="project" value="UniProtKB-ARBA"/>
</dbReference>
<dbReference type="PROSITE" id="PS50076">
    <property type="entry name" value="DNAJ_2"/>
    <property type="match status" value="1"/>
</dbReference>
<dbReference type="InterPro" id="IPR001623">
    <property type="entry name" value="DnaJ_domain"/>
</dbReference>
<name>A0A914I6T5_GLORO</name>
<evidence type="ECO:0000256" key="6">
    <source>
        <dbReference type="SAM" id="MobiDB-lite"/>
    </source>
</evidence>
<feature type="domain" description="J" evidence="7">
    <location>
        <begin position="28"/>
        <end position="93"/>
    </location>
</feature>
<keyword evidence="4" id="KW-0143">Chaperone</keyword>
<dbReference type="Gene3D" id="1.10.287.110">
    <property type="entry name" value="DnaJ domain"/>
    <property type="match status" value="1"/>
</dbReference>
<dbReference type="WBParaSite" id="Gr19_v10_g8034.t1">
    <property type="protein sequence ID" value="Gr19_v10_g8034.t1"/>
    <property type="gene ID" value="Gr19_v10_g8034"/>
</dbReference>
<dbReference type="GO" id="GO:0061177">
    <property type="term" value="C:type Is terminal bouton"/>
    <property type="evidence" value="ECO:0007669"/>
    <property type="project" value="TreeGrafter"/>
</dbReference>
<evidence type="ECO:0000313" key="9">
    <source>
        <dbReference type="WBParaSite" id="Gr19_v10_g8034.t1"/>
    </source>
</evidence>
<evidence type="ECO:0000259" key="7">
    <source>
        <dbReference type="PROSITE" id="PS50076"/>
    </source>
</evidence>
<keyword evidence="8" id="KW-1185">Reference proteome</keyword>
<dbReference type="PROSITE" id="PS00636">
    <property type="entry name" value="DNAJ_1"/>
    <property type="match status" value="1"/>
</dbReference>
<organism evidence="8 9">
    <name type="scientific">Globodera rostochiensis</name>
    <name type="common">Golden nematode worm</name>
    <name type="synonym">Heterodera rostochiensis</name>
    <dbReference type="NCBI Taxonomy" id="31243"/>
    <lineage>
        <taxon>Eukaryota</taxon>
        <taxon>Metazoa</taxon>
        <taxon>Ecdysozoa</taxon>
        <taxon>Nematoda</taxon>
        <taxon>Chromadorea</taxon>
        <taxon>Rhabditida</taxon>
        <taxon>Tylenchina</taxon>
        <taxon>Tylenchomorpha</taxon>
        <taxon>Tylenchoidea</taxon>
        <taxon>Heteroderidae</taxon>
        <taxon>Heteroderinae</taxon>
        <taxon>Globodera</taxon>
    </lineage>
</organism>
<dbReference type="InterPro" id="IPR051434">
    <property type="entry name" value="DnaJ_C_subfamily_member5"/>
</dbReference>
<reference evidence="9" key="1">
    <citation type="submission" date="2022-11" db="UniProtKB">
        <authorList>
            <consortium name="WormBaseParasite"/>
        </authorList>
    </citation>
    <scope>IDENTIFICATION</scope>
</reference>
<dbReference type="SUPFAM" id="SSF46565">
    <property type="entry name" value="Chaperone J-domain"/>
    <property type="match status" value="1"/>
</dbReference>
<dbReference type="GO" id="GO:1900073">
    <property type="term" value="P:regulation of neuromuscular synaptic transmission"/>
    <property type="evidence" value="ECO:0007669"/>
    <property type="project" value="TreeGrafter"/>
</dbReference>
<dbReference type="AlphaFoldDB" id="A0A914I6T5"/>
<dbReference type="GO" id="GO:0016020">
    <property type="term" value="C:membrane"/>
    <property type="evidence" value="ECO:0007669"/>
    <property type="project" value="UniProtKB-SubCell"/>
</dbReference>
<accession>A0A914I6T5</accession>
<dbReference type="InterPro" id="IPR018253">
    <property type="entry name" value="DnaJ_domain_CS"/>
</dbReference>
<proteinExistence type="predicted"/>
<dbReference type="SMART" id="SM00271">
    <property type="entry name" value="DnaJ"/>
    <property type="match status" value="1"/>
</dbReference>
<evidence type="ECO:0000256" key="1">
    <source>
        <dbReference type="ARBA" id="ARBA00004635"/>
    </source>
</evidence>
<dbReference type="PANTHER" id="PTHR44027:SF7">
    <property type="entry name" value="DNAJ HOMOLOG SUBFAMILY C MEMBER 5 HOMOLOG"/>
    <property type="match status" value="1"/>
</dbReference>
<sequence length="246" mass="27692">MPPDSDQNDARESRRSRGINDSLTTHRNLYELLNVPKDATDDDIKRAYRRLALRYHPDKNHNDPEASKKFQEINYANAVLSNSTKRRVYDQYGEMGLKMVEQLGEENMTFALRPWVKWLFCTIAVLTCGCFCCCCCCCACFKCCCNFCFGAFKPDESQNPFEAFNAAQTDDVENPIRAQPAGTAGSEATFTATATSVHVTCQPEEPPARNEPPPPEQRETTTLFASVSFFNYTQTTHTPISFTICA</sequence>
<dbReference type="PANTHER" id="PTHR44027">
    <property type="entry name" value="DNAJ HOMOLOG SUBFAMILY C MEMBER 5 HOMOLOG"/>
    <property type="match status" value="1"/>
</dbReference>
<evidence type="ECO:0000256" key="3">
    <source>
        <dbReference type="ARBA" id="ARBA00023139"/>
    </source>
</evidence>
<comment type="subcellular location">
    <subcellularLocation>
        <location evidence="1">Membrane</location>
        <topology evidence="1">Lipid-anchor</topology>
    </subcellularLocation>
</comment>